<sequence>MPVTAQFGVRTAPDVFATEPAPGSDPPGGQDYWYGRVLLAGPDAAGVFVEDELLPLVASLCLQAPAQLAAGEPFGAYLNRSPGEYFLEPAGAGIRLHGSAVLSANGAAPAEWAAPAAELLPALHDCGRRALAFFRARIGEDPAQSEALKALEALEAETAAALHR</sequence>
<protein>
    <submittedName>
        <fullName evidence="1">Uncharacterized protein</fullName>
    </submittedName>
</protein>
<dbReference type="EMBL" id="JBHMBK010000004">
    <property type="protein sequence ID" value="MFB9684099.1"/>
    <property type="molecule type" value="Genomic_DNA"/>
</dbReference>
<accession>A0ABV5TYM7</accession>
<gene>
    <name evidence="1" type="ORF">ACFFTO_07875</name>
</gene>
<dbReference type="Proteomes" id="UP001589535">
    <property type="component" value="Unassembled WGS sequence"/>
</dbReference>
<keyword evidence="2" id="KW-1185">Reference proteome</keyword>
<evidence type="ECO:0000313" key="2">
    <source>
        <dbReference type="Proteomes" id="UP001589535"/>
    </source>
</evidence>
<proteinExistence type="predicted"/>
<dbReference type="RefSeq" id="WP_378190635.1">
    <property type="nucleotide sequence ID" value="NZ_JBHMBK010000004.1"/>
</dbReference>
<comment type="caution">
    <text evidence="1">The sequence shown here is derived from an EMBL/GenBank/DDBJ whole genome shotgun (WGS) entry which is preliminary data.</text>
</comment>
<name>A0ABV5TYM7_9PSEU</name>
<evidence type="ECO:0000313" key="1">
    <source>
        <dbReference type="EMBL" id="MFB9684099.1"/>
    </source>
</evidence>
<organism evidence="1 2">
    <name type="scientific">Amycolatopsis plumensis</name>
    <dbReference type="NCBI Taxonomy" id="236508"/>
    <lineage>
        <taxon>Bacteria</taxon>
        <taxon>Bacillati</taxon>
        <taxon>Actinomycetota</taxon>
        <taxon>Actinomycetes</taxon>
        <taxon>Pseudonocardiales</taxon>
        <taxon>Pseudonocardiaceae</taxon>
        <taxon>Amycolatopsis</taxon>
    </lineage>
</organism>
<reference evidence="1 2" key="1">
    <citation type="submission" date="2024-09" db="EMBL/GenBank/DDBJ databases">
        <authorList>
            <person name="Sun Q."/>
            <person name="Mori K."/>
        </authorList>
    </citation>
    <scope>NUCLEOTIDE SEQUENCE [LARGE SCALE GENOMIC DNA]</scope>
    <source>
        <strain evidence="1 2">JCM 13852</strain>
    </source>
</reference>